<sequence length="97" mass="10411">MTTTHVVLVSWRDGEADEAEAAIRPLVADFPRSIPGVVDVVQGRSTSPEGKEEGYDYALIITFASPEARDAYLPHPAHQPVAEGIGAHADKVVVFDV</sequence>
<organism evidence="3 4">
    <name type="scientific">Microlunatus spumicola</name>
    <dbReference type="NCBI Taxonomy" id="81499"/>
    <lineage>
        <taxon>Bacteria</taxon>
        <taxon>Bacillati</taxon>
        <taxon>Actinomycetota</taxon>
        <taxon>Actinomycetes</taxon>
        <taxon>Propionibacteriales</taxon>
        <taxon>Propionibacteriaceae</taxon>
        <taxon>Microlunatus</taxon>
    </lineage>
</organism>
<evidence type="ECO:0000313" key="3">
    <source>
        <dbReference type="EMBL" id="GAA3565358.1"/>
    </source>
</evidence>
<gene>
    <name evidence="3" type="ORF">GCM10022197_21440</name>
</gene>
<keyword evidence="4" id="KW-1185">Reference proteome</keyword>
<dbReference type="PROSITE" id="PS51502">
    <property type="entry name" value="S_R_A_B_BARREL"/>
    <property type="match status" value="1"/>
</dbReference>
<dbReference type="PANTHER" id="PTHR33178:SF10">
    <property type="entry name" value="STRESS-RESPONSE A_B BARREL DOMAIN-CONTAINING PROTEIN"/>
    <property type="match status" value="1"/>
</dbReference>
<accession>A0ABP6XD60</accession>
<dbReference type="SMART" id="SM00886">
    <property type="entry name" value="Dabb"/>
    <property type="match status" value="1"/>
</dbReference>
<comment type="caution">
    <text evidence="3">The sequence shown here is derived from an EMBL/GenBank/DDBJ whole genome shotgun (WGS) entry which is preliminary data.</text>
</comment>
<dbReference type="InterPro" id="IPR044662">
    <property type="entry name" value="HS1/DABB1-like"/>
</dbReference>
<protein>
    <recommendedName>
        <fullName evidence="2">Stress-response A/B barrel domain-containing protein</fullName>
    </recommendedName>
</protein>
<feature type="domain" description="Stress-response A/B barrel" evidence="2">
    <location>
        <begin position="3"/>
        <end position="97"/>
    </location>
</feature>
<dbReference type="EMBL" id="BAAAYR010000002">
    <property type="protein sequence ID" value="GAA3565358.1"/>
    <property type="molecule type" value="Genomic_DNA"/>
</dbReference>
<dbReference type="SUPFAM" id="SSF54909">
    <property type="entry name" value="Dimeric alpha+beta barrel"/>
    <property type="match status" value="1"/>
</dbReference>
<dbReference type="Proteomes" id="UP001500767">
    <property type="component" value="Unassembled WGS sequence"/>
</dbReference>
<dbReference type="InterPro" id="IPR013097">
    <property type="entry name" value="Dabb"/>
</dbReference>
<reference evidence="4" key="1">
    <citation type="journal article" date="2019" name="Int. J. Syst. Evol. Microbiol.">
        <title>The Global Catalogue of Microorganisms (GCM) 10K type strain sequencing project: providing services to taxonomists for standard genome sequencing and annotation.</title>
        <authorList>
            <consortium name="The Broad Institute Genomics Platform"/>
            <consortium name="The Broad Institute Genome Sequencing Center for Infectious Disease"/>
            <person name="Wu L."/>
            <person name="Ma J."/>
        </authorList>
    </citation>
    <scope>NUCLEOTIDE SEQUENCE [LARGE SCALE GENOMIC DNA]</scope>
    <source>
        <strain evidence="4">JCM 16540</strain>
    </source>
</reference>
<dbReference type="RefSeq" id="WP_204910681.1">
    <property type="nucleotide sequence ID" value="NZ_BAAAYR010000002.1"/>
</dbReference>
<evidence type="ECO:0000313" key="4">
    <source>
        <dbReference type="Proteomes" id="UP001500767"/>
    </source>
</evidence>
<dbReference type="PANTHER" id="PTHR33178">
    <property type="match status" value="1"/>
</dbReference>
<proteinExistence type="predicted"/>
<evidence type="ECO:0000259" key="2">
    <source>
        <dbReference type="PROSITE" id="PS51502"/>
    </source>
</evidence>
<evidence type="ECO:0000256" key="1">
    <source>
        <dbReference type="ARBA" id="ARBA00011738"/>
    </source>
</evidence>
<dbReference type="InterPro" id="IPR011008">
    <property type="entry name" value="Dimeric_a/b-barrel"/>
</dbReference>
<name>A0ABP6XD60_9ACTN</name>
<dbReference type="Gene3D" id="3.30.70.100">
    <property type="match status" value="1"/>
</dbReference>
<comment type="subunit">
    <text evidence="1">Homodimer.</text>
</comment>
<dbReference type="Pfam" id="PF07876">
    <property type="entry name" value="Dabb"/>
    <property type="match status" value="1"/>
</dbReference>